<dbReference type="EMBL" id="CP019124">
    <property type="protein sequence ID" value="APX90361.1"/>
    <property type="molecule type" value="Genomic_DNA"/>
</dbReference>
<feature type="domain" description="Activator of Hsp90 ATPase homologue 1/2-like C-terminal" evidence="2">
    <location>
        <begin position="14"/>
        <end position="147"/>
    </location>
</feature>
<comment type="similarity">
    <text evidence="1">Belongs to the AHA1 family.</text>
</comment>
<evidence type="ECO:0000256" key="1">
    <source>
        <dbReference type="ARBA" id="ARBA00006817"/>
    </source>
</evidence>
<dbReference type="SUPFAM" id="SSF55961">
    <property type="entry name" value="Bet v1-like"/>
    <property type="match status" value="1"/>
</dbReference>
<gene>
    <name evidence="3" type="ORF">BV394_12000</name>
</gene>
<dbReference type="OrthoDB" id="9805228at2"/>
<dbReference type="Proteomes" id="UP000187266">
    <property type="component" value="Chromosome"/>
</dbReference>
<dbReference type="RefSeq" id="WP_076980379.1">
    <property type="nucleotide sequence ID" value="NZ_CP019124.1"/>
</dbReference>
<reference evidence="3 4" key="1">
    <citation type="submission" date="2017-01" db="EMBL/GenBank/DDBJ databases">
        <title>Genomic analysis of Xuhuaishuia manganoxidans DY6-4.</title>
        <authorList>
            <person name="Wang X."/>
        </authorList>
    </citation>
    <scope>NUCLEOTIDE SEQUENCE [LARGE SCALE GENOMIC DNA]</scope>
    <source>
        <strain evidence="3 4">DY6-4</strain>
    </source>
</reference>
<evidence type="ECO:0000313" key="3">
    <source>
        <dbReference type="EMBL" id="APX90361.1"/>
    </source>
</evidence>
<dbReference type="Pfam" id="PF08327">
    <property type="entry name" value="AHSA1"/>
    <property type="match status" value="1"/>
</dbReference>
<dbReference type="STRING" id="1267768.BV394_12000"/>
<dbReference type="CDD" id="cd08896">
    <property type="entry name" value="SRPBCC_CalC_Aha1-like_3"/>
    <property type="match status" value="1"/>
</dbReference>
<dbReference type="AlphaFoldDB" id="A0A1U7DK59"/>
<organism evidence="3 4">
    <name type="scientific">Brevirhabdus pacifica</name>
    <dbReference type="NCBI Taxonomy" id="1267768"/>
    <lineage>
        <taxon>Bacteria</taxon>
        <taxon>Pseudomonadati</taxon>
        <taxon>Pseudomonadota</taxon>
        <taxon>Alphaproteobacteria</taxon>
        <taxon>Rhodobacterales</taxon>
        <taxon>Paracoccaceae</taxon>
        <taxon>Brevirhabdus</taxon>
    </lineage>
</organism>
<dbReference type="Gene3D" id="3.30.530.20">
    <property type="match status" value="1"/>
</dbReference>
<accession>A0A1U7DK59</accession>
<accession>A0A2M9D530</accession>
<evidence type="ECO:0000313" key="4">
    <source>
        <dbReference type="Proteomes" id="UP000187266"/>
    </source>
</evidence>
<sequence length="153" mass="17253">MDDTDLLLTRTLAAPRQAIWRCWTEPRLLTQWFAPAPAEAVSAVMQPRLGGLFAVVMRMPDGSETEARGCVLLVDPERRLVFTDTMRQDFRPAREPFFTADIHLADDGPRTTYTARAMHADAATARRHVEMGFHEGWDRAATQLEAVARSLKD</sequence>
<evidence type="ECO:0000259" key="2">
    <source>
        <dbReference type="Pfam" id="PF08327"/>
    </source>
</evidence>
<keyword evidence="4" id="KW-1185">Reference proteome</keyword>
<dbReference type="InterPro" id="IPR013538">
    <property type="entry name" value="ASHA1/2-like_C"/>
</dbReference>
<name>A0A1U7DK59_9RHOB</name>
<protein>
    <recommendedName>
        <fullName evidence="2">Activator of Hsp90 ATPase homologue 1/2-like C-terminal domain-containing protein</fullName>
    </recommendedName>
</protein>
<proteinExistence type="inferred from homology"/>
<dbReference type="InterPro" id="IPR023393">
    <property type="entry name" value="START-like_dom_sf"/>
</dbReference>